<dbReference type="CDD" id="cd00190">
    <property type="entry name" value="Tryp_SPc"/>
    <property type="match status" value="1"/>
</dbReference>
<feature type="domain" description="Peptidase S1" evidence="5">
    <location>
        <begin position="5"/>
        <end position="270"/>
    </location>
</feature>
<dbReference type="InterPro" id="IPR018114">
    <property type="entry name" value="TRYPSIN_HIS"/>
</dbReference>
<dbReference type="InterPro" id="IPR001314">
    <property type="entry name" value="Peptidase_S1A"/>
</dbReference>
<dbReference type="InterPro" id="IPR033116">
    <property type="entry name" value="TRYPSIN_SER"/>
</dbReference>
<dbReference type="SMART" id="SM00020">
    <property type="entry name" value="Tryp_SPc"/>
    <property type="match status" value="1"/>
</dbReference>
<feature type="compositionally biased region" description="Acidic residues" evidence="4">
    <location>
        <begin position="107"/>
        <end position="124"/>
    </location>
</feature>
<dbReference type="PANTHER" id="PTHR24252">
    <property type="entry name" value="ACROSIN-RELATED"/>
    <property type="match status" value="1"/>
</dbReference>
<dbReference type="GO" id="GO:0004252">
    <property type="term" value="F:serine-type endopeptidase activity"/>
    <property type="evidence" value="ECO:0007669"/>
    <property type="project" value="InterPro"/>
</dbReference>
<name>A0A0L8GD02_OCTBM</name>
<dbReference type="PROSITE" id="PS00134">
    <property type="entry name" value="TRYPSIN_HIS"/>
    <property type="match status" value="1"/>
</dbReference>
<protein>
    <recommendedName>
        <fullName evidence="5">Peptidase S1 domain-containing protein</fullName>
    </recommendedName>
</protein>
<dbReference type="InterPro" id="IPR009003">
    <property type="entry name" value="Peptidase_S1_PA"/>
</dbReference>
<keyword evidence="3" id="KW-0378">Hydrolase</keyword>
<evidence type="ECO:0000259" key="5">
    <source>
        <dbReference type="PROSITE" id="PS50240"/>
    </source>
</evidence>
<dbReference type="EMBL" id="KQ422411">
    <property type="protein sequence ID" value="KOF74911.1"/>
    <property type="molecule type" value="Genomic_DNA"/>
</dbReference>
<keyword evidence="1" id="KW-1015">Disulfide bond</keyword>
<evidence type="ECO:0000256" key="1">
    <source>
        <dbReference type="ARBA" id="ARBA00023157"/>
    </source>
</evidence>
<keyword evidence="3" id="KW-0720">Serine protease</keyword>
<organism evidence="6">
    <name type="scientific">Octopus bimaculoides</name>
    <name type="common">California two-spotted octopus</name>
    <dbReference type="NCBI Taxonomy" id="37653"/>
    <lineage>
        <taxon>Eukaryota</taxon>
        <taxon>Metazoa</taxon>
        <taxon>Spiralia</taxon>
        <taxon>Lophotrochozoa</taxon>
        <taxon>Mollusca</taxon>
        <taxon>Cephalopoda</taxon>
        <taxon>Coleoidea</taxon>
        <taxon>Octopodiformes</taxon>
        <taxon>Octopoda</taxon>
        <taxon>Incirrata</taxon>
        <taxon>Octopodidae</taxon>
        <taxon>Octopus</taxon>
    </lineage>
</organism>
<gene>
    <name evidence="6" type="ORF">OCBIM_22035499mg</name>
</gene>
<dbReference type="GO" id="GO:0006508">
    <property type="term" value="P:proteolysis"/>
    <property type="evidence" value="ECO:0007669"/>
    <property type="project" value="UniProtKB-KW"/>
</dbReference>
<dbReference type="InterPro" id="IPR043504">
    <property type="entry name" value="Peptidase_S1_PA_chymotrypsin"/>
</dbReference>
<proteinExistence type="inferred from homology"/>
<dbReference type="PRINTS" id="PR00722">
    <property type="entry name" value="CHYMOTRYPSIN"/>
</dbReference>
<dbReference type="STRING" id="37653.A0A0L8GD02"/>
<sequence>PKTQIVDGSPAQNCEFPSIVHLQIFNQPTDNMISLCGGTLIDSTHVLTAAHCLEGNVRRVKVNIGSNNKWSPGSQSTTASRILKHGGYGHTPYLILTASITDAAYIDDDNDGGGSGGDDDDDENNGQNDIAILTLSEPVREGRCVKFAQLARKGETFGTRRCIAAGWGDFQFKGNSPDELYKVALPAIPHDVCTRRSSMRIADGVLCAGDFRQGGASTCQGDSGGPLYCPSSNGQMVLAGVTSFGRNCDIEISTFSDVGYFRDWIESNLASLHASSAKSLLLVVTDESQEPVHSSKTA</sequence>
<dbReference type="PANTHER" id="PTHR24252:SF7">
    <property type="entry name" value="HYALIN"/>
    <property type="match status" value="1"/>
</dbReference>
<accession>A0A0L8GD02</accession>
<evidence type="ECO:0000256" key="4">
    <source>
        <dbReference type="SAM" id="MobiDB-lite"/>
    </source>
</evidence>
<evidence type="ECO:0000313" key="6">
    <source>
        <dbReference type="EMBL" id="KOF74911.1"/>
    </source>
</evidence>
<dbReference type="Pfam" id="PF00089">
    <property type="entry name" value="Trypsin"/>
    <property type="match status" value="1"/>
</dbReference>
<dbReference type="SUPFAM" id="SSF50494">
    <property type="entry name" value="Trypsin-like serine proteases"/>
    <property type="match status" value="1"/>
</dbReference>
<feature type="non-terminal residue" evidence="6">
    <location>
        <position position="1"/>
    </location>
</feature>
<comment type="similarity">
    <text evidence="2">Belongs to the peptidase S1 family. CLIP subfamily.</text>
</comment>
<dbReference type="OrthoDB" id="10059102at2759"/>
<keyword evidence="3" id="KW-0645">Protease</keyword>
<dbReference type="PROSITE" id="PS50240">
    <property type="entry name" value="TRYPSIN_DOM"/>
    <property type="match status" value="1"/>
</dbReference>
<evidence type="ECO:0000256" key="3">
    <source>
        <dbReference type="RuleBase" id="RU363034"/>
    </source>
</evidence>
<dbReference type="Gene3D" id="2.40.10.10">
    <property type="entry name" value="Trypsin-like serine proteases"/>
    <property type="match status" value="1"/>
</dbReference>
<dbReference type="InterPro" id="IPR001254">
    <property type="entry name" value="Trypsin_dom"/>
</dbReference>
<dbReference type="PROSITE" id="PS00135">
    <property type="entry name" value="TRYPSIN_SER"/>
    <property type="match status" value="1"/>
</dbReference>
<feature type="region of interest" description="Disordered" evidence="4">
    <location>
        <begin position="107"/>
        <end position="127"/>
    </location>
</feature>
<evidence type="ECO:0000256" key="2">
    <source>
        <dbReference type="ARBA" id="ARBA00024195"/>
    </source>
</evidence>
<dbReference type="AlphaFoldDB" id="A0A0L8GD02"/>
<dbReference type="FunFam" id="2.40.10.10:FF:000002">
    <property type="entry name" value="Transmembrane protease serine"/>
    <property type="match status" value="1"/>
</dbReference>
<reference evidence="6" key="1">
    <citation type="submission" date="2015-07" db="EMBL/GenBank/DDBJ databases">
        <title>MeaNS - Measles Nucleotide Surveillance Program.</title>
        <authorList>
            <person name="Tran T."/>
            <person name="Druce J."/>
        </authorList>
    </citation>
    <scope>NUCLEOTIDE SEQUENCE</scope>
    <source>
        <strain evidence="6">UCB-OBI-ISO-001</strain>
        <tissue evidence="6">Gonad</tissue>
    </source>
</reference>